<evidence type="ECO:0000313" key="2">
    <source>
        <dbReference type="Proteomes" id="UP000277424"/>
    </source>
</evidence>
<dbReference type="Proteomes" id="UP000277424">
    <property type="component" value="Unassembled WGS sequence"/>
</dbReference>
<dbReference type="AlphaFoldDB" id="A0A420WR83"/>
<gene>
    <name evidence="1" type="ORF">BCL74_1278</name>
</gene>
<reference evidence="1 2" key="1">
    <citation type="submission" date="2018-10" db="EMBL/GenBank/DDBJ databases">
        <title>Comparative analysis of microorganisms from saline springs in Andes Mountain Range, Colombia.</title>
        <authorList>
            <person name="Rubin E."/>
        </authorList>
    </citation>
    <scope>NUCLEOTIDE SEQUENCE [LARGE SCALE GENOMIC DNA]</scope>
    <source>
        <strain evidence="1 2">USBA 36</strain>
    </source>
</reference>
<comment type="caution">
    <text evidence="1">The sequence shown here is derived from an EMBL/GenBank/DDBJ whole genome shotgun (WGS) entry which is preliminary data.</text>
</comment>
<evidence type="ECO:0000313" key="1">
    <source>
        <dbReference type="EMBL" id="RKQ73489.1"/>
    </source>
</evidence>
<sequence>MSVANLSINASRILLLSDTMQYLDRKPAGLCETKTRINEAGHFAVTFRGRAGIGDALFGLLDGADTLESALLRAEAFIRGFRLSEIGMGAEATLAGRHTDIGQLAAYRIARYDDQPELSTTLLAPGTHLLPAGPTSVPIPDAVSEAQMVKLALAQQKMSEMLGSPLCIGGVMHLTEITADTISQRIIGTYPGYDLMARRFNCPNRSAIAALTEQKAVAA</sequence>
<accession>A0A420WR83</accession>
<protein>
    <submittedName>
        <fullName evidence="1">Uncharacterized protein</fullName>
    </submittedName>
</protein>
<proteinExistence type="predicted"/>
<dbReference type="OrthoDB" id="9998157at2"/>
<dbReference type="RefSeq" id="WP_121218406.1">
    <property type="nucleotide sequence ID" value="NZ_RBIG01000001.1"/>
</dbReference>
<organism evidence="1 2">
    <name type="scientific">Oceanibaculum indicum</name>
    <dbReference type="NCBI Taxonomy" id="526216"/>
    <lineage>
        <taxon>Bacteria</taxon>
        <taxon>Pseudomonadati</taxon>
        <taxon>Pseudomonadota</taxon>
        <taxon>Alphaproteobacteria</taxon>
        <taxon>Rhodospirillales</taxon>
        <taxon>Oceanibaculaceae</taxon>
        <taxon>Oceanibaculum</taxon>
    </lineage>
</organism>
<dbReference type="EMBL" id="RBIG01000001">
    <property type="protein sequence ID" value="RKQ73489.1"/>
    <property type="molecule type" value="Genomic_DNA"/>
</dbReference>
<name>A0A420WR83_9PROT</name>